<protein>
    <submittedName>
        <fullName evidence="2">Uncharacterized protein</fullName>
    </submittedName>
</protein>
<feature type="compositionally biased region" description="Low complexity" evidence="1">
    <location>
        <begin position="23"/>
        <end position="32"/>
    </location>
</feature>
<name>F0Y2R2_AURAN</name>
<organism evidence="3">
    <name type="scientific">Aureococcus anophagefferens</name>
    <name type="common">Harmful bloom alga</name>
    <dbReference type="NCBI Taxonomy" id="44056"/>
    <lineage>
        <taxon>Eukaryota</taxon>
        <taxon>Sar</taxon>
        <taxon>Stramenopiles</taxon>
        <taxon>Ochrophyta</taxon>
        <taxon>Pelagophyceae</taxon>
        <taxon>Pelagomonadales</taxon>
        <taxon>Pelagomonadaceae</taxon>
        <taxon>Aureococcus</taxon>
    </lineage>
</organism>
<proteinExistence type="predicted"/>
<keyword evidence="3" id="KW-1185">Reference proteome</keyword>
<feature type="region of interest" description="Disordered" evidence="1">
    <location>
        <begin position="1"/>
        <end position="32"/>
    </location>
</feature>
<dbReference type="InParanoid" id="F0Y2R2"/>
<evidence type="ECO:0000256" key="1">
    <source>
        <dbReference type="SAM" id="MobiDB-lite"/>
    </source>
</evidence>
<gene>
    <name evidence="2" type="ORF">AURANDRAFT_62206</name>
</gene>
<reference evidence="2 3" key="1">
    <citation type="journal article" date="2011" name="Proc. Natl. Acad. Sci. U.S.A.">
        <title>Niche of harmful alga Aureococcus anophagefferens revealed through ecogenomics.</title>
        <authorList>
            <person name="Gobler C.J."/>
            <person name="Berry D.L."/>
            <person name="Dyhrman S.T."/>
            <person name="Wilhelm S.W."/>
            <person name="Salamov A."/>
            <person name="Lobanov A.V."/>
            <person name="Zhang Y."/>
            <person name="Collier J.L."/>
            <person name="Wurch L.L."/>
            <person name="Kustka A.B."/>
            <person name="Dill B.D."/>
            <person name="Shah M."/>
            <person name="VerBerkmoes N.C."/>
            <person name="Kuo A."/>
            <person name="Terry A."/>
            <person name="Pangilinan J."/>
            <person name="Lindquist E.A."/>
            <person name="Lucas S."/>
            <person name="Paulsen I.T."/>
            <person name="Hattenrath-Lehmann T.K."/>
            <person name="Talmage S.C."/>
            <person name="Walker E.A."/>
            <person name="Koch F."/>
            <person name="Burson A.M."/>
            <person name="Marcoval M.A."/>
            <person name="Tang Y.Z."/>
            <person name="Lecleir G.R."/>
            <person name="Coyne K.J."/>
            <person name="Berg G.M."/>
            <person name="Bertrand E.M."/>
            <person name="Saito M.A."/>
            <person name="Gladyshev V.N."/>
            <person name="Grigoriev I.V."/>
        </authorList>
    </citation>
    <scope>NUCLEOTIDE SEQUENCE [LARGE SCALE GENOMIC DNA]</scope>
    <source>
        <strain evidence="3">CCMP 1984</strain>
    </source>
</reference>
<dbReference type="AlphaFoldDB" id="F0Y2R2"/>
<dbReference type="RefSeq" id="XP_009034583.1">
    <property type="nucleotide sequence ID" value="XM_009036335.1"/>
</dbReference>
<dbReference type="Proteomes" id="UP000002729">
    <property type="component" value="Unassembled WGS sequence"/>
</dbReference>
<dbReference type="KEGG" id="aaf:AURANDRAFT_62206"/>
<evidence type="ECO:0000313" key="3">
    <source>
        <dbReference type="Proteomes" id="UP000002729"/>
    </source>
</evidence>
<evidence type="ECO:0000313" key="2">
    <source>
        <dbReference type="EMBL" id="EGB11024.1"/>
    </source>
</evidence>
<dbReference type="GeneID" id="20223780"/>
<accession>F0Y2R2</accession>
<sequence length="398" mass="41869">MDKYGATAASGEWEKDAARSSRRSGAAAAAPAPAVPRARVVGGLVLLGVCGLALVAGSVRSPGAPLGGAVADFAGTGGGGEDTGNKQDGQPAPLACEAHLRSEMVFKGVEVTNMTSIQKSLLETVAEDAIGKVLNGMTGFQAMTAIWSYPVDGKCWVKFYFQVEFIIIPGKDDQDEISTGEELTNRAMRYLVKHIQNGDMADQWVDSNTQLGSETFLFGNITDDELSDYFDEEMSIYAVDEDTKLLWLETCTPPSLAPAVTYTPSISPGPVGTPTALPSLAPTTCPSTYAPSAAPVVPYPAPTVGPVIPPTPQPTDVPSIAPTKYHTLSPSIKPTESHMTCVPSPCPGRKLNEFGVEIDDPDYAEEAEDQLSDAEADALVAAFDAKRAEALNAAVSER</sequence>
<dbReference type="EMBL" id="GL833123">
    <property type="protein sequence ID" value="EGB11024.1"/>
    <property type="molecule type" value="Genomic_DNA"/>
</dbReference>